<sequence length="72" mass="7392">MALASALPAADVLKATEGQVALVVTHSPAEIAELPAVKVSAGRSVSATERSVLDLSGIFRLSMASVRIFLLS</sequence>
<reference evidence="2" key="1">
    <citation type="submission" date="2016-10" db="EMBL/GenBank/DDBJ databases">
        <authorList>
            <person name="Varghese N."/>
            <person name="Submissions S."/>
        </authorList>
    </citation>
    <scope>NUCLEOTIDE SEQUENCE [LARGE SCALE GENOMIC DNA]</scope>
    <source>
        <strain evidence="2">DSM 44544</strain>
    </source>
</reference>
<dbReference type="STRING" id="208445.SAMN04489727_4548"/>
<dbReference type="EMBL" id="FNSO01000004">
    <property type="protein sequence ID" value="SEC65158.1"/>
    <property type="molecule type" value="Genomic_DNA"/>
</dbReference>
<dbReference type="Proteomes" id="UP000199622">
    <property type="component" value="Unassembled WGS sequence"/>
</dbReference>
<gene>
    <name evidence="1" type="ORF">SAMN04489727_4548</name>
</gene>
<protein>
    <submittedName>
        <fullName evidence="1">Uncharacterized protein</fullName>
    </submittedName>
</protein>
<dbReference type="RefSeq" id="WP_091310572.1">
    <property type="nucleotide sequence ID" value="NZ_FNSO01000004.1"/>
</dbReference>
<accession>A0A1H4U9M8</accession>
<dbReference type="AlphaFoldDB" id="A0A1H4U9M8"/>
<evidence type="ECO:0000313" key="2">
    <source>
        <dbReference type="Proteomes" id="UP000199622"/>
    </source>
</evidence>
<name>A0A1H4U9M8_9PSEU</name>
<proteinExistence type="predicted"/>
<organism evidence="1 2">
    <name type="scientific">Amycolatopsis tolypomycina</name>
    <dbReference type="NCBI Taxonomy" id="208445"/>
    <lineage>
        <taxon>Bacteria</taxon>
        <taxon>Bacillati</taxon>
        <taxon>Actinomycetota</taxon>
        <taxon>Actinomycetes</taxon>
        <taxon>Pseudonocardiales</taxon>
        <taxon>Pseudonocardiaceae</taxon>
        <taxon>Amycolatopsis</taxon>
    </lineage>
</organism>
<keyword evidence="2" id="KW-1185">Reference proteome</keyword>
<evidence type="ECO:0000313" key="1">
    <source>
        <dbReference type="EMBL" id="SEC65158.1"/>
    </source>
</evidence>